<dbReference type="InterPro" id="IPR000225">
    <property type="entry name" value="Armadillo"/>
</dbReference>
<keyword evidence="3" id="KW-0926">Vacuole</keyword>
<keyword evidence="12" id="KW-1185">Reference proteome</keyword>
<protein>
    <recommendedName>
        <fullName evidence="7">Vacuolar protein 8</fullName>
    </recommendedName>
</protein>
<dbReference type="EMBL" id="CAMXCT010006511">
    <property type="protein sequence ID" value="CAI4015062.1"/>
    <property type="molecule type" value="Genomic_DNA"/>
</dbReference>
<comment type="similarity">
    <text evidence="2">Belongs to the beta-catenin family.</text>
</comment>
<feature type="repeat" description="ARM" evidence="8">
    <location>
        <begin position="463"/>
        <end position="508"/>
    </location>
</feature>
<dbReference type="SMART" id="SM00185">
    <property type="entry name" value="ARM"/>
    <property type="match status" value="9"/>
</dbReference>
<dbReference type="EMBL" id="CAMXCT020006511">
    <property type="protein sequence ID" value="CAL1168437.1"/>
    <property type="molecule type" value="Genomic_DNA"/>
</dbReference>
<evidence type="ECO:0000313" key="11">
    <source>
        <dbReference type="EMBL" id="CAL1168437.1"/>
    </source>
</evidence>
<evidence type="ECO:0000256" key="6">
    <source>
        <dbReference type="ARBA" id="ARBA00023288"/>
    </source>
</evidence>
<evidence type="ECO:0000313" key="12">
    <source>
        <dbReference type="Proteomes" id="UP001152797"/>
    </source>
</evidence>
<feature type="compositionally biased region" description="Acidic residues" evidence="9">
    <location>
        <begin position="235"/>
        <end position="244"/>
    </location>
</feature>
<feature type="repeat" description="ARM" evidence="8">
    <location>
        <begin position="766"/>
        <end position="806"/>
    </location>
</feature>
<comment type="subcellular location">
    <subcellularLocation>
        <location evidence="1">Vacuole membrane</location>
        <topology evidence="1">Lipid-anchor</topology>
    </subcellularLocation>
</comment>
<dbReference type="Proteomes" id="UP001152797">
    <property type="component" value="Unassembled WGS sequence"/>
</dbReference>
<dbReference type="InterPro" id="IPR016024">
    <property type="entry name" value="ARM-type_fold"/>
</dbReference>
<dbReference type="EMBL" id="CAMXCT030006511">
    <property type="protein sequence ID" value="CAL4802374.1"/>
    <property type="molecule type" value="Genomic_DNA"/>
</dbReference>
<dbReference type="AlphaFoldDB" id="A0A9P1DTA4"/>
<evidence type="ECO:0000256" key="2">
    <source>
        <dbReference type="ARBA" id="ARBA00005462"/>
    </source>
</evidence>
<accession>A0A9P1DTA4</accession>
<feature type="region of interest" description="Disordered" evidence="9">
    <location>
        <begin position="215"/>
        <end position="247"/>
    </location>
</feature>
<dbReference type="OrthoDB" id="432065at2759"/>
<evidence type="ECO:0000313" key="10">
    <source>
        <dbReference type="EMBL" id="CAI4015062.1"/>
    </source>
</evidence>
<dbReference type="GO" id="GO:0043495">
    <property type="term" value="F:protein-membrane adaptor activity"/>
    <property type="evidence" value="ECO:0007669"/>
    <property type="project" value="InterPro"/>
</dbReference>
<dbReference type="PANTHER" id="PTHR47249">
    <property type="entry name" value="VACUOLAR PROTEIN 8"/>
    <property type="match status" value="1"/>
</dbReference>
<keyword evidence="6" id="KW-0449">Lipoprotein</keyword>
<dbReference type="PANTHER" id="PTHR47249:SF1">
    <property type="entry name" value="VACUOLAR PROTEIN 8"/>
    <property type="match status" value="1"/>
</dbReference>
<comment type="caution">
    <text evidence="10">The sequence shown here is derived from an EMBL/GenBank/DDBJ whole genome shotgun (WGS) entry which is preliminary data.</text>
</comment>
<dbReference type="PROSITE" id="PS50176">
    <property type="entry name" value="ARM_REPEAT"/>
    <property type="match status" value="2"/>
</dbReference>
<evidence type="ECO:0000256" key="1">
    <source>
        <dbReference type="ARBA" id="ARBA00004592"/>
    </source>
</evidence>
<dbReference type="InterPro" id="IPR011989">
    <property type="entry name" value="ARM-like"/>
</dbReference>
<keyword evidence="4" id="KW-0677">Repeat</keyword>
<name>A0A9P1DTA4_9DINO</name>
<sequence>MALVDSEGQVASAGSLGFWLDGSDFVVIGEDHPEDVAEIGPHCFPRDWPDVYDESRSLRALLTARGPCAAKRVSVVPQPDEPLDGLEVRFLQSFANAEMAKEMAQLKVVEGWAIYDLLDDVTGAAFLAERYWWNETEDGTWVDYSPRPENMEQMLLAEAMFPAGPKQSSALTEEGEAIGNHLLALRFPRAKQAGRGLLRLSAPVAAFEHLREPAELTEPTEPMGPTELTESAEPVPEEYIEEEKDPLSAEQARGLIRRVREKEVEAVAEAARHVAQAESCDRLITTGMSGAVVPLLQTGEIEALQLLTELGMRSLEMPAPGAPLHKRMAEALMTADGLQPLVALLSKDMRRASLAAQGLGHICFHNPPAQLRAARLGAIRALVRLIGRRSEGSVRDATYALWNILVGQKDHSATAFREGAAATLLPIMKPLTNGDNETLVNALGCVTSLLTAAGAQDALGANGAVEALCKLLDEDSPLALREQAASALANLLSGHSENCRKAAYKAAGLQRLIRLLQVSIEENQSRLAENCCAALANLVAATGPMLAQDTIDAGILDLAAGIFQVNPRPVQVFGLLANLCWQLPHLCHKVYQLTPTQRLVDVLKPGDQQPPRAALAALALAANLASVGPAKARLLKAGILKPTATFIESAVDIAVRVHASITLANLLENSPESVAKVFLELPDLPRRLAFLLNKKTPLPSCVREHVTRALALLASREASRVSVKESGAPEALWSLLDNSDLAKGASMGLLNLALVAKDRDKLLKKGLVSRLVPLLRHPQAGHFAAGALANLTAGSKTAARQAAEAGAVKLLAASLQNLCEEHDVTGSTLELSGSVEDAAAWVLGALAHLVELDAPRARAEAQAALPAMCRLLRWGEGSVQDLAIFALAAMARGDQQVQQELKRNLLSQGLELKLRDITVEGVLKEKAVMLHRLCLGK</sequence>
<dbReference type="GO" id="GO:0071562">
    <property type="term" value="P:nucleus-vacuole junction assembly"/>
    <property type="evidence" value="ECO:0007669"/>
    <property type="project" value="InterPro"/>
</dbReference>
<dbReference type="Pfam" id="PF00514">
    <property type="entry name" value="Arm"/>
    <property type="match status" value="1"/>
</dbReference>
<evidence type="ECO:0000256" key="4">
    <source>
        <dbReference type="ARBA" id="ARBA00022737"/>
    </source>
</evidence>
<proteinExistence type="inferred from homology"/>
<evidence type="ECO:0000256" key="3">
    <source>
        <dbReference type="ARBA" id="ARBA00022554"/>
    </source>
</evidence>
<evidence type="ECO:0000256" key="8">
    <source>
        <dbReference type="PROSITE-ProRule" id="PRU00259"/>
    </source>
</evidence>
<dbReference type="GO" id="GO:0005774">
    <property type="term" value="C:vacuolar membrane"/>
    <property type="evidence" value="ECO:0007669"/>
    <property type="project" value="UniProtKB-SubCell"/>
</dbReference>
<evidence type="ECO:0000256" key="5">
    <source>
        <dbReference type="ARBA" id="ARBA00023136"/>
    </source>
</evidence>
<dbReference type="SUPFAM" id="SSF48371">
    <property type="entry name" value="ARM repeat"/>
    <property type="match status" value="2"/>
</dbReference>
<gene>
    <name evidence="10" type="ORF">C1SCF055_LOCUS39915</name>
</gene>
<reference evidence="10" key="1">
    <citation type="submission" date="2022-10" db="EMBL/GenBank/DDBJ databases">
        <authorList>
            <person name="Chen Y."/>
            <person name="Dougan E. K."/>
            <person name="Chan C."/>
            <person name="Rhodes N."/>
            <person name="Thang M."/>
        </authorList>
    </citation>
    <scope>NUCLEOTIDE SEQUENCE</scope>
</reference>
<keyword evidence="5" id="KW-0472">Membrane</keyword>
<reference evidence="11" key="2">
    <citation type="submission" date="2024-04" db="EMBL/GenBank/DDBJ databases">
        <authorList>
            <person name="Chen Y."/>
            <person name="Shah S."/>
            <person name="Dougan E. K."/>
            <person name="Thang M."/>
            <person name="Chan C."/>
        </authorList>
    </citation>
    <scope>NUCLEOTIDE SEQUENCE [LARGE SCALE GENOMIC DNA]</scope>
</reference>
<organism evidence="10">
    <name type="scientific">Cladocopium goreaui</name>
    <dbReference type="NCBI Taxonomy" id="2562237"/>
    <lineage>
        <taxon>Eukaryota</taxon>
        <taxon>Sar</taxon>
        <taxon>Alveolata</taxon>
        <taxon>Dinophyceae</taxon>
        <taxon>Suessiales</taxon>
        <taxon>Symbiodiniaceae</taxon>
        <taxon>Cladocopium</taxon>
    </lineage>
</organism>
<dbReference type="Gene3D" id="1.25.10.10">
    <property type="entry name" value="Leucine-rich Repeat Variant"/>
    <property type="match status" value="3"/>
</dbReference>
<evidence type="ECO:0000256" key="9">
    <source>
        <dbReference type="SAM" id="MobiDB-lite"/>
    </source>
</evidence>
<evidence type="ECO:0000256" key="7">
    <source>
        <dbReference type="ARBA" id="ARBA00026209"/>
    </source>
</evidence>
<dbReference type="InterPro" id="IPR045156">
    <property type="entry name" value="Vac8"/>
</dbReference>